<dbReference type="InterPro" id="IPR017956">
    <property type="entry name" value="AT_hook_DNA-bd_motif"/>
</dbReference>
<reference evidence="6 7" key="1">
    <citation type="submission" date="2020-08" db="EMBL/GenBank/DDBJ databases">
        <title>Plant Genome Project.</title>
        <authorList>
            <person name="Zhang R.-G."/>
        </authorList>
    </citation>
    <scope>NUCLEOTIDE SEQUENCE [LARGE SCALE GENOMIC DNA]</scope>
    <source>
        <tissue evidence="6">Rhizome</tissue>
    </source>
</reference>
<evidence type="ECO:0000256" key="3">
    <source>
        <dbReference type="ARBA" id="ARBA00023242"/>
    </source>
</evidence>
<feature type="region of interest" description="Disordered" evidence="4">
    <location>
        <begin position="110"/>
        <end position="186"/>
    </location>
</feature>
<feature type="domain" description="H15" evidence="5">
    <location>
        <begin position="48"/>
        <end position="114"/>
    </location>
</feature>
<dbReference type="GO" id="GO:0005730">
    <property type="term" value="C:nucleolus"/>
    <property type="evidence" value="ECO:0007669"/>
    <property type="project" value="TreeGrafter"/>
</dbReference>
<keyword evidence="2" id="KW-0238">DNA-binding</keyword>
<dbReference type="AlphaFoldDB" id="A0A8J5FRI9"/>
<dbReference type="GO" id="GO:0045910">
    <property type="term" value="P:negative regulation of DNA recombination"/>
    <property type="evidence" value="ECO:0007669"/>
    <property type="project" value="TreeGrafter"/>
</dbReference>
<evidence type="ECO:0000256" key="1">
    <source>
        <dbReference type="ARBA" id="ARBA00004123"/>
    </source>
</evidence>
<evidence type="ECO:0000256" key="2">
    <source>
        <dbReference type="ARBA" id="ARBA00023125"/>
    </source>
</evidence>
<keyword evidence="7" id="KW-1185">Reference proteome</keyword>
<evidence type="ECO:0000256" key="4">
    <source>
        <dbReference type="SAM" id="MobiDB-lite"/>
    </source>
</evidence>
<dbReference type="PANTHER" id="PTHR11467:SF162">
    <property type="entry name" value="HMG-Y-RELATED PROTEIN A"/>
    <property type="match status" value="1"/>
</dbReference>
<organism evidence="6 7">
    <name type="scientific">Zingiber officinale</name>
    <name type="common">Ginger</name>
    <name type="synonym">Amomum zingiber</name>
    <dbReference type="NCBI Taxonomy" id="94328"/>
    <lineage>
        <taxon>Eukaryota</taxon>
        <taxon>Viridiplantae</taxon>
        <taxon>Streptophyta</taxon>
        <taxon>Embryophyta</taxon>
        <taxon>Tracheophyta</taxon>
        <taxon>Spermatophyta</taxon>
        <taxon>Magnoliopsida</taxon>
        <taxon>Liliopsida</taxon>
        <taxon>Zingiberales</taxon>
        <taxon>Zingiberaceae</taxon>
        <taxon>Zingiber</taxon>
    </lineage>
</organism>
<dbReference type="GO" id="GO:0030261">
    <property type="term" value="P:chromosome condensation"/>
    <property type="evidence" value="ECO:0007669"/>
    <property type="project" value="TreeGrafter"/>
</dbReference>
<evidence type="ECO:0000259" key="5">
    <source>
        <dbReference type="PROSITE" id="PS51504"/>
    </source>
</evidence>
<dbReference type="GO" id="GO:0000786">
    <property type="term" value="C:nucleosome"/>
    <property type="evidence" value="ECO:0007669"/>
    <property type="project" value="InterPro"/>
</dbReference>
<dbReference type="GO" id="GO:0031492">
    <property type="term" value="F:nucleosomal DNA binding"/>
    <property type="evidence" value="ECO:0007669"/>
    <property type="project" value="TreeGrafter"/>
</dbReference>
<dbReference type="SMART" id="SM00526">
    <property type="entry name" value="H15"/>
    <property type="match status" value="1"/>
</dbReference>
<feature type="compositionally biased region" description="Low complexity" evidence="4">
    <location>
        <begin position="160"/>
        <end position="171"/>
    </location>
</feature>
<keyword evidence="3" id="KW-0539">Nucleus</keyword>
<dbReference type="PANTHER" id="PTHR11467">
    <property type="entry name" value="HISTONE H1"/>
    <property type="match status" value="1"/>
</dbReference>
<sequence>MCPPFYFPSIFCKSFAFFPLHLSPHQSDLDPSSVPQSIFAMATAAVEDEKAYPEMIMAAITALGDADKSAILDHIDSNRRDLPPDHASLLATHLDRLTESGELLLVADKYSKPGGAQSQAPAKRGRGRPPKPKPEVPSGSELPSPRPRGRPPKPKDPLEAAVAKAAAGFPRARGRPPKAEKAVGSTVGGAVVVGVKRGRGRPPKVKPALVAEAV</sequence>
<comment type="subcellular location">
    <subcellularLocation>
        <location evidence="1">Nucleus</location>
    </subcellularLocation>
</comment>
<evidence type="ECO:0000313" key="6">
    <source>
        <dbReference type="EMBL" id="KAG6490326.1"/>
    </source>
</evidence>
<dbReference type="GO" id="GO:0003690">
    <property type="term" value="F:double-stranded DNA binding"/>
    <property type="evidence" value="ECO:0007669"/>
    <property type="project" value="TreeGrafter"/>
</dbReference>
<protein>
    <recommendedName>
        <fullName evidence="5">H15 domain-containing protein</fullName>
    </recommendedName>
</protein>
<accession>A0A8J5FRI9</accession>
<comment type="caution">
    <text evidence="6">The sequence shown here is derived from an EMBL/GenBank/DDBJ whole genome shotgun (WGS) entry which is preliminary data.</text>
</comment>
<dbReference type="PROSITE" id="PS51504">
    <property type="entry name" value="H15"/>
    <property type="match status" value="1"/>
</dbReference>
<evidence type="ECO:0000313" key="7">
    <source>
        <dbReference type="Proteomes" id="UP000734854"/>
    </source>
</evidence>
<dbReference type="EMBL" id="JACMSC010000014">
    <property type="protein sequence ID" value="KAG6490326.1"/>
    <property type="molecule type" value="Genomic_DNA"/>
</dbReference>
<proteinExistence type="predicted"/>
<name>A0A8J5FRI9_ZINOF</name>
<dbReference type="SMART" id="SM00384">
    <property type="entry name" value="AT_hook"/>
    <property type="match status" value="4"/>
</dbReference>
<dbReference type="OrthoDB" id="1110759at2759"/>
<dbReference type="Proteomes" id="UP000734854">
    <property type="component" value="Unassembled WGS sequence"/>
</dbReference>
<dbReference type="GO" id="GO:0006334">
    <property type="term" value="P:nucleosome assembly"/>
    <property type="evidence" value="ECO:0007669"/>
    <property type="project" value="InterPro"/>
</dbReference>
<dbReference type="InterPro" id="IPR005818">
    <property type="entry name" value="Histone_H1/H5_H15"/>
</dbReference>
<gene>
    <name evidence="6" type="ORF">ZIOFF_051615</name>
</gene>